<dbReference type="UniPathway" id="UPA00056">
    <property type="reaction ID" value="UER00094"/>
</dbReference>
<name>A0A0K1JGS3_9MICO</name>
<sequence>MSAAILPPRGVVARVPAKVNLELRVGPRRADGFHALSTVYHAVDLTDEITVESAEEWGVTVLGPYAGRVPTDESNLAMRAARAVAALADVDEPVHITIDKSIPVAGGMAGGSADAAGTLLACDSLWQTDLSRSDLEEAAAELGSDVPFLLTGGTAIGSGRGEQVVPVLTQGTFHWVFALHHSGLSTADVYAECDRLRADEDVPVPEPSGELMTALRAGDVDQLASALMNDLEPAACSLDSTLRKTMAAGLTHGALATTVSGSGPTVAFLARDKAAALDLMVSLSADGVADDVVHARGPAAGAHILNDITVR</sequence>
<dbReference type="Gene3D" id="3.30.230.10">
    <property type="match status" value="1"/>
</dbReference>
<dbReference type="Pfam" id="PF00288">
    <property type="entry name" value="GHMP_kinases_N"/>
    <property type="match status" value="1"/>
</dbReference>
<evidence type="ECO:0000256" key="3">
    <source>
        <dbReference type="ARBA" id="ARBA00017473"/>
    </source>
</evidence>
<evidence type="ECO:0000313" key="13">
    <source>
        <dbReference type="Proteomes" id="UP000066480"/>
    </source>
</evidence>
<organism evidence="12 13">
    <name type="scientific">Luteipulveratus mongoliensis</name>
    <dbReference type="NCBI Taxonomy" id="571913"/>
    <lineage>
        <taxon>Bacteria</taxon>
        <taxon>Bacillati</taxon>
        <taxon>Actinomycetota</taxon>
        <taxon>Actinomycetes</taxon>
        <taxon>Micrococcales</taxon>
        <taxon>Dermacoccaceae</taxon>
        <taxon>Luteipulveratus</taxon>
    </lineage>
</organism>
<dbReference type="KEGG" id="lmoi:VV02_08660"/>
<feature type="domain" description="GHMP kinase C-terminal" evidence="11">
    <location>
        <begin position="212"/>
        <end position="278"/>
    </location>
</feature>
<dbReference type="InterPro" id="IPR013750">
    <property type="entry name" value="GHMP_kinase_C_dom"/>
</dbReference>
<dbReference type="InterPro" id="IPR014721">
    <property type="entry name" value="Ribsml_uS5_D2-typ_fold_subgr"/>
</dbReference>
<dbReference type="GO" id="GO:0019288">
    <property type="term" value="P:isopentenyl diphosphate biosynthetic process, methylerythritol 4-phosphate pathway"/>
    <property type="evidence" value="ECO:0007669"/>
    <property type="project" value="UniProtKB-UniRule"/>
</dbReference>
<keyword evidence="9" id="KW-0414">Isoprene biosynthesis</keyword>
<dbReference type="SUPFAM" id="SSF55060">
    <property type="entry name" value="GHMP Kinase, C-terminal domain"/>
    <property type="match status" value="1"/>
</dbReference>
<dbReference type="SUPFAM" id="SSF54211">
    <property type="entry name" value="Ribosomal protein S5 domain 2-like"/>
    <property type="match status" value="1"/>
</dbReference>
<dbReference type="RefSeq" id="WP_052590985.1">
    <property type="nucleotide sequence ID" value="NZ_CP011112.1"/>
</dbReference>
<evidence type="ECO:0000256" key="4">
    <source>
        <dbReference type="ARBA" id="ARBA00022679"/>
    </source>
</evidence>
<comment type="pathway">
    <text evidence="9">Isoprenoid biosynthesis; isopentenyl diphosphate biosynthesis via DXP pathway; isopentenyl diphosphate from 1-deoxy-D-xylulose 5-phosphate: step 3/6.</text>
</comment>
<keyword evidence="13" id="KW-1185">Reference proteome</keyword>
<dbReference type="Proteomes" id="UP000066480">
    <property type="component" value="Chromosome"/>
</dbReference>
<dbReference type="PANTHER" id="PTHR43527:SF2">
    <property type="entry name" value="4-DIPHOSPHOCYTIDYL-2-C-METHYL-D-ERYTHRITOL KINASE, CHLOROPLASTIC"/>
    <property type="match status" value="1"/>
</dbReference>
<comment type="function">
    <text evidence="9">Catalyzes the phosphorylation of the position 2 hydroxy group of 4-diphosphocytidyl-2C-methyl-D-erythritol.</text>
</comment>
<feature type="active site" evidence="9">
    <location>
        <position position="145"/>
    </location>
</feature>
<dbReference type="InterPro" id="IPR006204">
    <property type="entry name" value="GHMP_kinase_N_dom"/>
</dbReference>
<evidence type="ECO:0000259" key="10">
    <source>
        <dbReference type="Pfam" id="PF00288"/>
    </source>
</evidence>
<dbReference type="OrthoDB" id="3173073at2"/>
<protein>
    <recommendedName>
        <fullName evidence="3 9">4-diphosphocytidyl-2-C-methyl-D-erythritol kinase</fullName>
        <shortName evidence="9">CMK</shortName>
        <ecNumber evidence="2 9">2.7.1.148</ecNumber>
    </recommendedName>
    <alternativeName>
        <fullName evidence="8 9">4-(cytidine-5'-diphospho)-2-C-methyl-D-erythritol kinase</fullName>
    </alternativeName>
</protein>
<evidence type="ECO:0000256" key="7">
    <source>
        <dbReference type="ARBA" id="ARBA00022840"/>
    </source>
</evidence>
<keyword evidence="5 9" id="KW-0547">Nucleotide-binding</keyword>
<dbReference type="STRING" id="571913.VV02_08660"/>
<evidence type="ECO:0000256" key="9">
    <source>
        <dbReference type="HAMAP-Rule" id="MF_00061"/>
    </source>
</evidence>
<keyword evidence="4 9" id="KW-0808">Transferase</keyword>
<dbReference type="EC" id="2.7.1.148" evidence="2 9"/>
<dbReference type="NCBIfam" id="TIGR00154">
    <property type="entry name" value="ispE"/>
    <property type="match status" value="1"/>
</dbReference>
<dbReference type="GO" id="GO:0050515">
    <property type="term" value="F:4-(cytidine 5'-diphospho)-2-C-methyl-D-erythritol kinase activity"/>
    <property type="evidence" value="ECO:0007669"/>
    <property type="project" value="UniProtKB-UniRule"/>
</dbReference>
<comment type="similarity">
    <text evidence="1 9">Belongs to the GHMP kinase family. IspE subfamily.</text>
</comment>
<evidence type="ECO:0000256" key="8">
    <source>
        <dbReference type="ARBA" id="ARBA00032554"/>
    </source>
</evidence>
<dbReference type="AlphaFoldDB" id="A0A0K1JGS3"/>
<dbReference type="GO" id="GO:0016114">
    <property type="term" value="P:terpenoid biosynthetic process"/>
    <property type="evidence" value="ECO:0007669"/>
    <property type="project" value="UniProtKB-UniRule"/>
</dbReference>
<evidence type="ECO:0000256" key="6">
    <source>
        <dbReference type="ARBA" id="ARBA00022777"/>
    </source>
</evidence>
<dbReference type="InterPro" id="IPR004424">
    <property type="entry name" value="IspE"/>
</dbReference>
<comment type="catalytic activity">
    <reaction evidence="9">
        <text>4-CDP-2-C-methyl-D-erythritol + ATP = 4-CDP-2-C-methyl-D-erythritol 2-phosphate + ADP + H(+)</text>
        <dbReference type="Rhea" id="RHEA:18437"/>
        <dbReference type="ChEBI" id="CHEBI:15378"/>
        <dbReference type="ChEBI" id="CHEBI:30616"/>
        <dbReference type="ChEBI" id="CHEBI:57823"/>
        <dbReference type="ChEBI" id="CHEBI:57919"/>
        <dbReference type="ChEBI" id="CHEBI:456216"/>
        <dbReference type="EC" id="2.7.1.148"/>
    </reaction>
</comment>
<feature type="binding site" evidence="9">
    <location>
        <begin position="103"/>
        <end position="113"/>
    </location>
    <ligand>
        <name>ATP</name>
        <dbReference type="ChEBI" id="CHEBI:30616"/>
    </ligand>
</feature>
<dbReference type="EMBL" id="CP011112">
    <property type="protein sequence ID" value="AKU15906.1"/>
    <property type="molecule type" value="Genomic_DNA"/>
</dbReference>
<dbReference type="PANTHER" id="PTHR43527">
    <property type="entry name" value="4-DIPHOSPHOCYTIDYL-2-C-METHYL-D-ERYTHRITOL KINASE, CHLOROPLASTIC"/>
    <property type="match status" value="1"/>
</dbReference>
<evidence type="ECO:0000256" key="2">
    <source>
        <dbReference type="ARBA" id="ARBA00012052"/>
    </source>
</evidence>
<feature type="active site" evidence="9">
    <location>
        <position position="18"/>
    </location>
</feature>
<dbReference type="GO" id="GO:0005524">
    <property type="term" value="F:ATP binding"/>
    <property type="evidence" value="ECO:0007669"/>
    <property type="project" value="UniProtKB-UniRule"/>
</dbReference>
<dbReference type="Gene3D" id="3.30.70.890">
    <property type="entry name" value="GHMP kinase, C-terminal domain"/>
    <property type="match status" value="1"/>
</dbReference>
<feature type="domain" description="GHMP kinase N-terminal" evidence="10">
    <location>
        <begin position="75"/>
        <end position="153"/>
    </location>
</feature>
<evidence type="ECO:0000256" key="5">
    <source>
        <dbReference type="ARBA" id="ARBA00022741"/>
    </source>
</evidence>
<dbReference type="HAMAP" id="MF_00061">
    <property type="entry name" value="IspE"/>
    <property type="match status" value="1"/>
</dbReference>
<evidence type="ECO:0000313" key="12">
    <source>
        <dbReference type="EMBL" id="AKU15906.1"/>
    </source>
</evidence>
<dbReference type="PIRSF" id="PIRSF010376">
    <property type="entry name" value="IspE"/>
    <property type="match status" value="1"/>
</dbReference>
<gene>
    <name evidence="9" type="primary">ispE</name>
    <name evidence="12" type="ORF">VV02_08660</name>
</gene>
<dbReference type="NCBIfam" id="NF002870">
    <property type="entry name" value="PRK03188.1"/>
    <property type="match status" value="1"/>
</dbReference>
<dbReference type="InterPro" id="IPR020568">
    <property type="entry name" value="Ribosomal_Su5_D2-typ_SF"/>
</dbReference>
<dbReference type="PATRIC" id="fig|571913.6.peg.1772"/>
<dbReference type="Pfam" id="PF08544">
    <property type="entry name" value="GHMP_kinases_C"/>
    <property type="match status" value="1"/>
</dbReference>
<evidence type="ECO:0000256" key="1">
    <source>
        <dbReference type="ARBA" id="ARBA00009684"/>
    </source>
</evidence>
<reference evidence="12 13" key="1">
    <citation type="submission" date="2015-03" db="EMBL/GenBank/DDBJ databases">
        <title>Luteipulveratus halotolerans sp. nov., a novel actinobacterium (Dermacoccaceae) from Sarawak, Malaysia.</title>
        <authorList>
            <person name="Juboi H."/>
            <person name="Basik A."/>
            <person name="Shamsul S.S."/>
            <person name="Arnold P."/>
            <person name="Schmitt E.K."/>
            <person name="Sanglier J.-J."/>
            <person name="Yeo T."/>
        </authorList>
    </citation>
    <scope>NUCLEOTIDE SEQUENCE [LARGE SCALE GENOMIC DNA]</scope>
    <source>
        <strain evidence="12 13">MN07-A0370</strain>
    </source>
</reference>
<proteinExistence type="inferred from homology"/>
<keyword evidence="6 9" id="KW-0418">Kinase</keyword>
<evidence type="ECO:0000259" key="11">
    <source>
        <dbReference type="Pfam" id="PF08544"/>
    </source>
</evidence>
<accession>A0A0K1JGS3</accession>
<keyword evidence="7 9" id="KW-0067">ATP-binding</keyword>
<dbReference type="InterPro" id="IPR036554">
    <property type="entry name" value="GHMP_kinase_C_sf"/>
</dbReference>